<feature type="transmembrane region" description="Helical" evidence="8">
    <location>
        <begin position="37"/>
        <end position="56"/>
    </location>
</feature>
<evidence type="ECO:0000256" key="8">
    <source>
        <dbReference type="SAM" id="Phobius"/>
    </source>
</evidence>
<dbReference type="GO" id="GO:0006935">
    <property type="term" value="P:chemotaxis"/>
    <property type="evidence" value="ECO:0007669"/>
    <property type="project" value="InterPro"/>
</dbReference>
<keyword evidence="11" id="KW-0966">Cell projection</keyword>
<dbReference type="PANTHER" id="PTHR30433">
    <property type="entry name" value="CHEMOTAXIS PROTEIN MOTA"/>
    <property type="match status" value="1"/>
</dbReference>
<keyword evidence="6 8" id="KW-0472">Membrane</keyword>
<keyword evidence="7" id="KW-0653">Protein transport</keyword>
<dbReference type="GO" id="GO:0005886">
    <property type="term" value="C:plasma membrane"/>
    <property type="evidence" value="ECO:0007669"/>
    <property type="project" value="UniProtKB-SubCell"/>
</dbReference>
<dbReference type="InterPro" id="IPR002898">
    <property type="entry name" value="MotA_ExbB_proton_chnl"/>
</dbReference>
<dbReference type="AlphaFoldDB" id="A0AAP3XQK4"/>
<dbReference type="InterPro" id="IPR046786">
    <property type="entry name" value="MotA_N"/>
</dbReference>
<comment type="caution">
    <text evidence="11">The sequence shown here is derived from an EMBL/GenBank/DDBJ whole genome shotgun (WGS) entry which is preliminary data.</text>
</comment>
<keyword evidence="2" id="KW-1003">Cell membrane</keyword>
<dbReference type="InterPro" id="IPR022522">
    <property type="entry name" value="Flagellar_motor_stator_MotA"/>
</dbReference>
<keyword evidence="3 8" id="KW-0812">Transmembrane</keyword>
<keyword evidence="12" id="KW-1185">Reference proteome</keyword>
<keyword evidence="7" id="KW-0813">Transport</keyword>
<comment type="subcellular location">
    <subcellularLocation>
        <location evidence="1">Cell membrane</location>
        <topology evidence="1">Multi-pass membrane protein</topology>
    </subcellularLocation>
    <subcellularLocation>
        <location evidence="7">Membrane</location>
        <topology evidence="7">Multi-pass membrane protein</topology>
    </subcellularLocation>
</comment>
<name>A0AAP3XQK4_9PROT</name>
<dbReference type="NCBIfam" id="TIGR03818">
    <property type="entry name" value="MotA1"/>
    <property type="match status" value="1"/>
</dbReference>
<dbReference type="EMBL" id="JARGEQ010000082">
    <property type="protein sequence ID" value="MDF1586276.1"/>
    <property type="molecule type" value="Genomic_DNA"/>
</dbReference>
<evidence type="ECO:0000256" key="5">
    <source>
        <dbReference type="ARBA" id="ARBA00022989"/>
    </source>
</evidence>
<evidence type="ECO:0000313" key="11">
    <source>
        <dbReference type="EMBL" id="MDF1586276.1"/>
    </source>
</evidence>
<comment type="similarity">
    <text evidence="7">Belongs to the exbB/tolQ family.</text>
</comment>
<dbReference type="Pfam" id="PF01618">
    <property type="entry name" value="MotA_ExbB"/>
    <property type="match status" value="1"/>
</dbReference>
<dbReference type="InterPro" id="IPR047055">
    <property type="entry name" value="MotA-like"/>
</dbReference>
<accession>A0AAP3XQK4</accession>
<dbReference type="RefSeq" id="WP_327788693.1">
    <property type="nucleotide sequence ID" value="NZ_JARGEQ010000082.1"/>
</dbReference>
<keyword evidence="5 8" id="KW-1133">Transmembrane helix</keyword>
<dbReference type="PANTHER" id="PTHR30433:SF4">
    <property type="entry name" value="MOTILITY PROTEIN A"/>
    <property type="match status" value="1"/>
</dbReference>
<organism evidence="11 12">
    <name type="scientific">Marinimicrococcus flavescens</name>
    <dbReference type="NCBI Taxonomy" id="3031815"/>
    <lineage>
        <taxon>Bacteria</taxon>
        <taxon>Pseudomonadati</taxon>
        <taxon>Pseudomonadota</taxon>
        <taxon>Alphaproteobacteria</taxon>
        <taxon>Geminicoccales</taxon>
        <taxon>Geminicoccaceae</taxon>
        <taxon>Marinimicrococcus</taxon>
    </lineage>
</organism>
<dbReference type="GO" id="GO:0071978">
    <property type="term" value="P:bacterial-type flagellum-dependent swarming motility"/>
    <property type="evidence" value="ECO:0007669"/>
    <property type="project" value="InterPro"/>
</dbReference>
<gene>
    <name evidence="11" type="primary">motA</name>
    <name evidence="11" type="ORF">PZ740_07740</name>
</gene>
<evidence type="ECO:0000256" key="4">
    <source>
        <dbReference type="ARBA" id="ARBA00022779"/>
    </source>
</evidence>
<evidence type="ECO:0000256" key="1">
    <source>
        <dbReference type="ARBA" id="ARBA00004651"/>
    </source>
</evidence>
<proteinExistence type="inferred from homology"/>
<evidence type="ECO:0000256" key="7">
    <source>
        <dbReference type="RuleBase" id="RU004057"/>
    </source>
</evidence>
<protein>
    <submittedName>
        <fullName evidence="11">Flagellar motor stator protein MotA</fullName>
    </submittedName>
</protein>
<feature type="domain" description="Motility protein A N-terminal" evidence="10">
    <location>
        <begin position="4"/>
        <end position="95"/>
    </location>
</feature>
<dbReference type="Proteomes" id="UP001301140">
    <property type="component" value="Unassembled WGS sequence"/>
</dbReference>
<dbReference type="GO" id="GO:0015031">
    <property type="term" value="P:protein transport"/>
    <property type="evidence" value="ECO:0007669"/>
    <property type="project" value="UniProtKB-KW"/>
</dbReference>
<evidence type="ECO:0000313" key="12">
    <source>
        <dbReference type="Proteomes" id="UP001301140"/>
    </source>
</evidence>
<dbReference type="Pfam" id="PF20560">
    <property type="entry name" value="MotA_N"/>
    <property type="match status" value="1"/>
</dbReference>
<evidence type="ECO:0000256" key="2">
    <source>
        <dbReference type="ARBA" id="ARBA00022475"/>
    </source>
</evidence>
<keyword evidence="4" id="KW-0283">Flagellar rotation</keyword>
<feature type="domain" description="MotA/TolQ/ExbB proton channel" evidence="9">
    <location>
        <begin position="130"/>
        <end position="232"/>
    </location>
</feature>
<feature type="transmembrane region" description="Helical" evidence="8">
    <location>
        <begin position="173"/>
        <end position="193"/>
    </location>
</feature>
<evidence type="ECO:0000256" key="3">
    <source>
        <dbReference type="ARBA" id="ARBA00022692"/>
    </source>
</evidence>
<sequence>MLALVGLALVVVMVFGGYLLAGGKFAIILHALPFEMMMIGGAAVGSFMTANGAHVVKGALVDMKRVVSGPQWSRDDYRDLLSLMFMIVKLLKTRGVLVLESHVERPGESSLFARYPKIAGDHFALDFIADTVRMMTMSMDDPFQVEECMQRQLRKHHAELHARGIALQNVADAMPALGIVAAVLGVVKTMASINEPVEVLGAMIGGALVGTFLGVYLAYGFVGPIAARMLQTYDDDAQFYAIIRDCLVGYLQGHSAPVAVELARGNVPSMVQPTFHEMDGVLAGLPSDPLAA</sequence>
<keyword evidence="11" id="KW-0969">Cilium</keyword>
<feature type="transmembrane region" description="Helical" evidence="8">
    <location>
        <begin position="199"/>
        <end position="222"/>
    </location>
</feature>
<evidence type="ECO:0000259" key="10">
    <source>
        <dbReference type="Pfam" id="PF20560"/>
    </source>
</evidence>
<keyword evidence="11" id="KW-0282">Flagellum</keyword>
<evidence type="ECO:0000259" key="9">
    <source>
        <dbReference type="Pfam" id="PF01618"/>
    </source>
</evidence>
<evidence type="ECO:0000256" key="6">
    <source>
        <dbReference type="ARBA" id="ARBA00023136"/>
    </source>
</evidence>
<reference evidence="11 12" key="1">
    <citation type="submission" date="2023-03" db="EMBL/GenBank/DDBJ databases">
        <title>YIM 152171 draft genome.</title>
        <authorList>
            <person name="Yang Z."/>
        </authorList>
    </citation>
    <scope>NUCLEOTIDE SEQUENCE [LARGE SCALE GENOMIC DNA]</scope>
    <source>
        <strain evidence="11 12">YIM 152171</strain>
    </source>
</reference>